<keyword evidence="1" id="KW-0812">Transmembrane</keyword>
<feature type="non-terminal residue" evidence="2">
    <location>
        <position position="166"/>
    </location>
</feature>
<dbReference type="Proteomes" id="UP001177023">
    <property type="component" value="Unassembled WGS sequence"/>
</dbReference>
<sequence length="166" mass="19293">MPFPNRLRHLFGSRRRNLWAWATVSMFIHACTLLTYNIYSDVTSNSDYKKEYATNYTSILLIASIFERVAYFGMYLVSIFLTFVGFRKRIRLKSSALPIYIIFFLNECVTMIFQGIMGYFPALNMGFGFGLMVTSAMVLYAYRLLYIDIFTGKMPCPCCGIDIWIE</sequence>
<dbReference type="AlphaFoldDB" id="A0AA36CVH1"/>
<keyword evidence="1" id="KW-1133">Transmembrane helix</keyword>
<keyword evidence="3" id="KW-1185">Reference proteome</keyword>
<feature type="transmembrane region" description="Helical" evidence="1">
    <location>
        <begin position="97"/>
        <end position="120"/>
    </location>
</feature>
<reference evidence="2" key="1">
    <citation type="submission" date="2023-06" db="EMBL/GenBank/DDBJ databases">
        <authorList>
            <person name="Delattre M."/>
        </authorList>
    </citation>
    <scope>NUCLEOTIDE SEQUENCE</scope>
    <source>
        <strain evidence="2">AF72</strain>
    </source>
</reference>
<name>A0AA36CVH1_9BILA</name>
<evidence type="ECO:0000313" key="2">
    <source>
        <dbReference type="EMBL" id="CAJ0574661.1"/>
    </source>
</evidence>
<accession>A0AA36CVH1</accession>
<feature type="transmembrane region" description="Helical" evidence="1">
    <location>
        <begin position="18"/>
        <end position="39"/>
    </location>
</feature>
<proteinExistence type="predicted"/>
<evidence type="ECO:0000313" key="3">
    <source>
        <dbReference type="Proteomes" id="UP001177023"/>
    </source>
</evidence>
<dbReference type="EMBL" id="CATQJA010002632">
    <property type="protein sequence ID" value="CAJ0574661.1"/>
    <property type="molecule type" value="Genomic_DNA"/>
</dbReference>
<organism evidence="2 3">
    <name type="scientific">Mesorhabditis spiculigera</name>
    <dbReference type="NCBI Taxonomy" id="96644"/>
    <lineage>
        <taxon>Eukaryota</taxon>
        <taxon>Metazoa</taxon>
        <taxon>Ecdysozoa</taxon>
        <taxon>Nematoda</taxon>
        <taxon>Chromadorea</taxon>
        <taxon>Rhabditida</taxon>
        <taxon>Rhabditina</taxon>
        <taxon>Rhabditomorpha</taxon>
        <taxon>Rhabditoidea</taxon>
        <taxon>Rhabditidae</taxon>
        <taxon>Mesorhabditinae</taxon>
        <taxon>Mesorhabditis</taxon>
    </lineage>
</organism>
<comment type="caution">
    <text evidence="2">The sequence shown here is derived from an EMBL/GenBank/DDBJ whole genome shotgun (WGS) entry which is preliminary data.</text>
</comment>
<gene>
    <name evidence="2" type="ORF">MSPICULIGERA_LOCUS12991</name>
</gene>
<evidence type="ECO:0000256" key="1">
    <source>
        <dbReference type="SAM" id="Phobius"/>
    </source>
</evidence>
<keyword evidence="1" id="KW-0472">Membrane</keyword>
<feature type="transmembrane region" description="Helical" evidence="1">
    <location>
        <begin position="59"/>
        <end position="85"/>
    </location>
</feature>
<feature type="transmembrane region" description="Helical" evidence="1">
    <location>
        <begin position="126"/>
        <end position="145"/>
    </location>
</feature>
<protein>
    <submittedName>
        <fullName evidence="2">Uncharacterized protein</fullName>
    </submittedName>
</protein>